<evidence type="ECO:0000313" key="2">
    <source>
        <dbReference type="WBParaSite" id="RSKR_0000859700.1"/>
    </source>
</evidence>
<dbReference type="WBParaSite" id="RSKR_0000859700.1">
    <property type="protein sequence ID" value="RSKR_0000859700.1"/>
    <property type="gene ID" value="RSKR_0000859700"/>
</dbReference>
<protein>
    <submittedName>
        <fullName evidence="2">PDZ domain-containing protein</fullName>
    </submittedName>
</protein>
<reference evidence="2" key="1">
    <citation type="submission" date="2016-11" db="UniProtKB">
        <authorList>
            <consortium name="WormBaseParasite"/>
        </authorList>
    </citation>
    <scope>IDENTIFICATION</scope>
    <source>
        <strain evidence="2">KR3021</strain>
    </source>
</reference>
<organism evidence="1 2">
    <name type="scientific">Rhabditophanes sp. KR3021</name>
    <dbReference type="NCBI Taxonomy" id="114890"/>
    <lineage>
        <taxon>Eukaryota</taxon>
        <taxon>Metazoa</taxon>
        <taxon>Ecdysozoa</taxon>
        <taxon>Nematoda</taxon>
        <taxon>Chromadorea</taxon>
        <taxon>Rhabditida</taxon>
        <taxon>Tylenchina</taxon>
        <taxon>Panagrolaimomorpha</taxon>
        <taxon>Strongyloidoidea</taxon>
        <taxon>Alloionematidae</taxon>
        <taxon>Rhabditophanes</taxon>
    </lineage>
</organism>
<dbReference type="Proteomes" id="UP000095286">
    <property type="component" value="Unplaced"/>
</dbReference>
<proteinExistence type="predicted"/>
<name>A0AC35U8P9_9BILA</name>
<sequence length="744" mass="84504">MAENKTTTSPDLISEEDEYDEIYEEDMLSRDQMAPYFYCLESHQYAGVGEEEEEDNMYLIDAQGDVIYEEIVLLRSAMSQRLGLTLCYQHDDTDQEDAIFINEIEKNSLAGICKRIQIGDQIIQINGKNVRSRSEAMNEFAKQNLQVTMLLARSANIKLKCMADFIEDEKNLESGIRPLPKNIFQRNRIINRTCGNLSPLPEQSMSLEIDVEEDHLTDNHSNNSALDKDSGMSRGTDSDPDIYAMPFELNACPNNNFAPVVPPSISSIPTKRCTMKNNSISNASNFEECLEKELQNLHLEMEIIQDECDKLVDRSATKVAQIQHNQKMVYSKQPANFITDSPSLHRKGPAPPKRLDNCVGHFSLPNSPLLAPKTTNHTKFFNPSNIIEENSSAYNTGNESCRSTPNKTDTPCILNPRSPPLSSANNTLTAGASATTFKPSQFMMSPKMTHSLHKTKPIQPHDYYNQDDGKINIPVQIDPVEENTYHTVKAHCKFRLPKYSIKNQTITSKYPKSSRKSKEESYKPGDITYTRPEDLAKTIKKQQQALIKAMEKQAMSGKSVSLPSSPQVSNNRACDKFIKPCLSNVKDLQPVLIDAPVLISDEAPNYEWKVKRRSDGTRYIIRRQLRSHQIRANREKQLKEERIAVSTDDDAVSDLKVGKFWTREERKKHLERAKAHKARQHQKMLESERAVPDQLIMQLSNRKMMKRKGQQLLDNYVTLQEFLAHGSKDSRCPVIEGVLSVTTV</sequence>
<evidence type="ECO:0000313" key="1">
    <source>
        <dbReference type="Proteomes" id="UP000095286"/>
    </source>
</evidence>
<accession>A0AC35U8P9</accession>